<feature type="transmembrane region" description="Helical" evidence="7">
    <location>
        <begin position="91"/>
        <end position="112"/>
    </location>
</feature>
<accession>A0A5M3MHA0</accession>
<evidence type="ECO:0000256" key="6">
    <source>
        <dbReference type="ARBA" id="ARBA00023136"/>
    </source>
</evidence>
<dbReference type="EMBL" id="JH711582">
    <property type="protein sequence ID" value="EIW78483.1"/>
    <property type="molecule type" value="Genomic_DNA"/>
</dbReference>
<dbReference type="InterPro" id="IPR011701">
    <property type="entry name" value="MFS"/>
</dbReference>
<dbReference type="FunFam" id="1.20.1250.20:FF:000286">
    <property type="entry name" value="MFS efflux transporter"/>
    <property type="match status" value="1"/>
</dbReference>
<feature type="transmembrane region" description="Helical" evidence="7">
    <location>
        <begin position="248"/>
        <end position="265"/>
    </location>
</feature>
<evidence type="ECO:0000259" key="8">
    <source>
        <dbReference type="PROSITE" id="PS50850"/>
    </source>
</evidence>
<feature type="transmembrane region" description="Helical" evidence="7">
    <location>
        <begin position="213"/>
        <end position="236"/>
    </location>
</feature>
<evidence type="ECO:0000256" key="2">
    <source>
        <dbReference type="ARBA" id="ARBA00008335"/>
    </source>
</evidence>
<evidence type="ECO:0000256" key="7">
    <source>
        <dbReference type="SAM" id="Phobius"/>
    </source>
</evidence>
<organism evidence="9 10">
    <name type="scientific">Coniophora puteana (strain RWD-64-598)</name>
    <name type="common">Brown rot fungus</name>
    <dbReference type="NCBI Taxonomy" id="741705"/>
    <lineage>
        <taxon>Eukaryota</taxon>
        <taxon>Fungi</taxon>
        <taxon>Dikarya</taxon>
        <taxon>Basidiomycota</taxon>
        <taxon>Agaricomycotina</taxon>
        <taxon>Agaricomycetes</taxon>
        <taxon>Agaricomycetidae</taxon>
        <taxon>Boletales</taxon>
        <taxon>Coniophorineae</taxon>
        <taxon>Coniophoraceae</taxon>
        <taxon>Coniophora</taxon>
    </lineage>
</organism>
<keyword evidence="3" id="KW-0813">Transport</keyword>
<dbReference type="OMA" id="MELECIP"/>
<dbReference type="Proteomes" id="UP000053558">
    <property type="component" value="Unassembled WGS sequence"/>
</dbReference>
<comment type="caution">
    <text evidence="9">The sequence shown here is derived from an EMBL/GenBank/DDBJ whole genome shotgun (WGS) entry which is preliminary data.</text>
</comment>
<feature type="domain" description="Major facilitator superfamily (MFS) profile" evidence="8">
    <location>
        <begin position="211"/>
        <end position="391"/>
    </location>
</feature>
<feature type="transmembrane region" description="Helical" evidence="7">
    <location>
        <begin position="36"/>
        <end position="61"/>
    </location>
</feature>
<dbReference type="OrthoDB" id="413079at2759"/>
<dbReference type="AlphaFoldDB" id="A0A5M3MHA0"/>
<protein>
    <submittedName>
        <fullName evidence="9">MFS general substrate transporter</fullName>
    </submittedName>
</protein>
<dbReference type="RefSeq" id="XP_007771138.1">
    <property type="nucleotide sequence ID" value="XM_007772948.1"/>
</dbReference>
<dbReference type="Pfam" id="PF07690">
    <property type="entry name" value="MFS_1"/>
    <property type="match status" value="1"/>
</dbReference>
<keyword evidence="6 7" id="KW-0472">Membrane</keyword>
<keyword evidence="5 7" id="KW-1133">Transmembrane helix</keyword>
<dbReference type="GO" id="GO:0012505">
    <property type="term" value="C:endomembrane system"/>
    <property type="evidence" value="ECO:0007669"/>
    <property type="project" value="UniProtKB-SubCell"/>
</dbReference>
<sequence>MAYLHLATVTIYAWVEGWNDASNGPLLPRMQQVYHVGYAVVSLIFVFSCIGFICGAIANVFMSERLGFGKVSACAFLQVVGYSIQAAAPPFPAFVLGYFVNGFGMALQNAQATGYTARIGQNTALNMAILTSVSAGALVCPFVATEFSQLPQWSFHFLTSVGLSLFNLVALVAVFRLKNQEECLAQIGRTVEEKGTSDRNELRQIFKLKEVHLLALFVMFYSGTGVTIGGWTVTYIIDVRGGGSHSGYISAGYFGGLLLGRFAFLKVNKKLGERLALVIYATVAIALECIVWFVPSIAGDAVAVAVIGLLMGPVYPVSLNYATKVLPRWLLTGAIGWIAGVGQAGTALFPFITGAIASKAGIKTMQPVVVASLASMIGLWLLVPKSSRRHD</sequence>
<reference evidence="10" key="1">
    <citation type="journal article" date="2012" name="Science">
        <title>The Paleozoic origin of enzymatic lignin decomposition reconstructed from 31 fungal genomes.</title>
        <authorList>
            <person name="Floudas D."/>
            <person name="Binder M."/>
            <person name="Riley R."/>
            <person name="Barry K."/>
            <person name="Blanchette R.A."/>
            <person name="Henrissat B."/>
            <person name="Martinez A.T."/>
            <person name="Otillar R."/>
            <person name="Spatafora J.W."/>
            <person name="Yadav J.S."/>
            <person name="Aerts A."/>
            <person name="Benoit I."/>
            <person name="Boyd A."/>
            <person name="Carlson A."/>
            <person name="Copeland A."/>
            <person name="Coutinho P.M."/>
            <person name="de Vries R.P."/>
            <person name="Ferreira P."/>
            <person name="Findley K."/>
            <person name="Foster B."/>
            <person name="Gaskell J."/>
            <person name="Glotzer D."/>
            <person name="Gorecki P."/>
            <person name="Heitman J."/>
            <person name="Hesse C."/>
            <person name="Hori C."/>
            <person name="Igarashi K."/>
            <person name="Jurgens J.A."/>
            <person name="Kallen N."/>
            <person name="Kersten P."/>
            <person name="Kohler A."/>
            <person name="Kuees U."/>
            <person name="Kumar T.K.A."/>
            <person name="Kuo A."/>
            <person name="LaButti K."/>
            <person name="Larrondo L.F."/>
            <person name="Lindquist E."/>
            <person name="Ling A."/>
            <person name="Lombard V."/>
            <person name="Lucas S."/>
            <person name="Lundell T."/>
            <person name="Martin R."/>
            <person name="McLaughlin D.J."/>
            <person name="Morgenstern I."/>
            <person name="Morin E."/>
            <person name="Murat C."/>
            <person name="Nagy L.G."/>
            <person name="Nolan M."/>
            <person name="Ohm R.A."/>
            <person name="Patyshakuliyeva A."/>
            <person name="Rokas A."/>
            <person name="Ruiz-Duenas F.J."/>
            <person name="Sabat G."/>
            <person name="Salamov A."/>
            <person name="Samejima M."/>
            <person name="Schmutz J."/>
            <person name="Slot J.C."/>
            <person name="St John F."/>
            <person name="Stenlid J."/>
            <person name="Sun H."/>
            <person name="Sun S."/>
            <person name="Syed K."/>
            <person name="Tsang A."/>
            <person name="Wiebenga A."/>
            <person name="Young D."/>
            <person name="Pisabarro A."/>
            <person name="Eastwood D.C."/>
            <person name="Martin F."/>
            <person name="Cullen D."/>
            <person name="Grigoriev I.V."/>
            <person name="Hibbett D.S."/>
        </authorList>
    </citation>
    <scope>NUCLEOTIDE SEQUENCE [LARGE SCALE GENOMIC DNA]</scope>
    <source>
        <strain evidence="10">RWD-64-598 SS2</strain>
    </source>
</reference>
<proteinExistence type="inferred from homology"/>
<comment type="subcellular location">
    <subcellularLocation>
        <location evidence="1">Endomembrane system</location>
        <topology evidence="1">Multi-pass membrane protein</topology>
    </subcellularLocation>
</comment>
<evidence type="ECO:0000256" key="3">
    <source>
        <dbReference type="ARBA" id="ARBA00022448"/>
    </source>
</evidence>
<feature type="transmembrane region" description="Helical" evidence="7">
    <location>
        <begin position="156"/>
        <end position="175"/>
    </location>
</feature>
<dbReference type="PANTHER" id="PTHR23514">
    <property type="entry name" value="BYPASS OF STOP CODON PROTEIN 6"/>
    <property type="match status" value="1"/>
</dbReference>
<dbReference type="GeneID" id="19208126"/>
<dbReference type="InterPro" id="IPR051788">
    <property type="entry name" value="MFS_Transporter"/>
</dbReference>
<feature type="transmembrane region" description="Helical" evidence="7">
    <location>
        <begin position="124"/>
        <end position="144"/>
    </location>
</feature>
<dbReference type="SUPFAM" id="SSF103473">
    <property type="entry name" value="MFS general substrate transporter"/>
    <property type="match status" value="1"/>
</dbReference>
<name>A0A5M3MHA0_CONPW</name>
<keyword evidence="4 7" id="KW-0812">Transmembrane</keyword>
<keyword evidence="10" id="KW-1185">Reference proteome</keyword>
<evidence type="ECO:0000256" key="1">
    <source>
        <dbReference type="ARBA" id="ARBA00004127"/>
    </source>
</evidence>
<dbReference type="Gene3D" id="1.20.1250.20">
    <property type="entry name" value="MFS general substrate transporter like domains"/>
    <property type="match status" value="2"/>
</dbReference>
<evidence type="ECO:0000313" key="9">
    <source>
        <dbReference type="EMBL" id="EIW78483.1"/>
    </source>
</evidence>
<dbReference type="GO" id="GO:0022857">
    <property type="term" value="F:transmembrane transporter activity"/>
    <property type="evidence" value="ECO:0007669"/>
    <property type="project" value="InterPro"/>
</dbReference>
<comment type="similarity">
    <text evidence="2">Belongs to the major facilitator superfamily.</text>
</comment>
<dbReference type="PROSITE" id="PS50850">
    <property type="entry name" value="MFS"/>
    <property type="match status" value="1"/>
</dbReference>
<dbReference type="KEGG" id="cput:CONPUDRAFT_61030"/>
<feature type="transmembrane region" description="Helical" evidence="7">
    <location>
        <begin position="364"/>
        <end position="383"/>
    </location>
</feature>
<dbReference type="PANTHER" id="PTHR23514:SF3">
    <property type="entry name" value="BYPASS OF STOP CODON PROTEIN 6"/>
    <property type="match status" value="1"/>
</dbReference>
<evidence type="ECO:0000256" key="5">
    <source>
        <dbReference type="ARBA" id="ARBA00022989"/>
    </source>
</evidence>
<evidence type="ECO:0000313" key="10">
    <source>
        <dbReference type="Proteomes" id="UP000053558"/>
    </source>
</evidence>
<feature type="transmembrane region" description="Helical" evidence="7">
    <location>
        <begin position="277"/>
        <end position="295"/>
    </location>
</feature>
<feature type="transmembrane region" description="Helical" evidence="7">
    <location>
        <begin position="329"/>
        <end position="352"/>
    </location>
</feature>
<dbReference type="InterPro" id="IPR036259">
    <property type="entry name" value="MFS_trans_sf"/>
</dbReference>
<dbReference type="InterPro" id="IPR020846">
    <property type="entry name" value="MFS_dom"/>
</dbReference>
<dbReference type="GO" id="GO:0016020">
    <property type="term" value="C:membrane"/>
    <property type="evidence" value="ECO:0007669"/>
    <property type="project" value="TreeGrafter"/>
</dbReference>
<evidence type="ECO:0000256" key="4">
    <source>
        <dbReference type="ARBA" id="ARBA00022692"/>
    </source>
</evidence>
<feature type="transmembrane region" description="Helical" evidence="7">
    <location>
        <begin position="301"/>
        <end position="322"/>
    </location>
</feature>
<gene>
    <name evidence="9" type="ORF">CONPUDRAFT_61030</name>
</gene>